<dbReference type="PRINTS" id="PR00205">
    <property type="entry name" value="CADHERIN"/>
</dbReference>
<dbReference type="FunFam" id="2.60.40.60:FF:000002">
    <property type="entry name" value="Protocadherin alpha 2"/>
    <property type="match status" value="1"/>
</dbReference>
<keyword evidence="4" id="KW-0677">Repeat</keyword>
<dbReference type="GO" id="GO:0009653">
    <property type="term" value="P:anatomical structure morphogenesis"/>
    <property type="evidence" value="ECO:0007669"/>
    <property type="project" value="UniProtKB-ARBA"/>
</dbReference>
<feature type="transmembrane region" description="Helical" evidence="12">
    <location>
        <begin position="1492"/>
        <end position="1513"/>
    </location>
</feature>
<evidence type="ECO:0000256" key="6">
    <source>
        <dbReference type="ARBA" id="ARBA00022889"/>
    </source>
</evidence>
<evidence type="ECO:0000256" key="12">
    <source>
        <dbReference type="SAM" id="Phobius"/>
    </source>
</evidence>
<evidence type="ECO:0000256" key="8">
    <source>
        <dbReference type="ARBA" id="ARBA00023136"/>
    </source>
</evidence>
<feature type="domain" description="Cadherin" evidence="14">
    <location>
        <begin position="867"/>
        <end position="968"/>
    </location>
</feature>
<feature type="domain" description="Cadherin" evidence="14">
    <location>
        <begin position="454"/>
        <end position="558"/>
    </location>
</feature>
<evidence type="ECO:0000256" key="10">
    <source>
        <dbReference type="PROSITE-ProRule" id="PRU00043"/>
    </source>
</evidence>
<name>A0ABD0XDV6_UMBPY</name>
<feature type="domain" description="Cadherin" evidence="14">
    <location>
        <begin position="656"/>
        <end position="758"/>
    </location>
</feature>
<dbReference type="PANTHER" id="PTHR24026">
    <property type="entry name" value="FAT ATYPICAL CADHERIN-RELATED"/>
    <property type="match status" value="1"/>
</dbReference>
<evidence type="ECO:0000256" key="9">
    <source>
        <dbReference type="ARBA" id="ARBA00023180"/>
    </source>
</evidence>
<evidence type="ECO:0000313" key="16">
    <source>
        <dbReference type="Proteomes" id="UP001557470"/>
    </source>
</evidence>
<comment type="subcellular location">
    <subcellularLocation>
        <location evidence="1">Membrane</location>
        <topology evidence="1">Single-pass membrane protein</topology>
    </subcellularLocation>
</comment>
<dbReference type="FunFam" id="2.60.40.60:FF:000021">
    <property type="entry name" value="FAT atypical cadherin 1"/>
    <property type="match status" value="1"/>
</dbReference>
<comment type="caution">
    <text evidence="15">The sequence shown here is derived from an EMBL/GenBank/DDBJ whole genome shotgun (WGS) entry which is preliminary data.</text>
</comment>
<dbReference type="InterPro" id="IPR020894">
    <property type="entry name" value="Cadherin_CS"/>
</dbReference>
<feature type="domain" description="Cadherin" evidence="14">
    <location>
        <begin position="138"/>
        <end position="239"/>
    </location>
</feature>
<evidence type="ECO:0000256" key="3">
    <source>
        <dbReference type="ARBA" id="ARBA00022729"/>
    </source>
</evidence>
<dbReference type="Gene3D" id="2.60.40.60">
    <property type="entry name" value="Cadherins"/>
    <property type="match status" value="12"/>
</dbReference>
<keyword evidence="9" id="KW-0325">Glycoprotein</keyword>
<feature type="domain" description="Cadherin" evidence="14">
    <location>
        <begin position="1280"/>
        <end position="1387"/>
    </location>
</feature>
<keyword evidence="6" id="KW-0130">Cell adhesion</keyword>
<evidence type="ECO:0000256" key="4">
    <source>
        <dbReference type="ARBA" id="ARBA00022737"/>
    </source>
</evidence>
<dbReference type="GO" id="GO:0005886">
    <property type="term" value="C:plasma membrane"/>
    <property type="evidence" value="ECO:0007669"/>
    <property type="project" value="UniProtKB-SubCell"/>
</dbReference>
<evidence type="ECO:0000256" key="7">
    <source>
        <dbReference type="ARBA" id="ARBA00022989"/>
    </source>
</evidence>
<feature type="domain" description="Cadherin" evidence="14">
    <location>
        <begin position="969"/>
        <end position="1073"/>
    </location>
</feature>
<dbReference type="GO" id="GO:0007155">
    <property type="term" value="P:cell adhesion"/>
    <property type="evidence" value="ECO:0007669"/>
    <property type="project" value="UniProtKB-KW"/>
</dbReference>
<feature type="region of interest" description="Disordered" evidence="11">
    <location>
        <begin position="1545"/>
        <end position="1580"/>
    </location>
</feature>
<keyword evidence="7 12" id="KW-1133">Transmembrane helix</keyword>
<dbReference type="PROSITE" id="PS50268">
    <property type="entry name" value="CADHERIN_2"/>
    <property type="match status" value="12"/>
</dbReference>
<dbReference type="SMART" id="SM00112">
    <property type="entry name" value="CA"/>
    <property type="match status" value="12"/>
</dbReference>
<evidence type="ECO:0000256" key="1">
    <source>
        <dbReference type="ARBA" id="ARBA00004167"/>
    </source>
</evidence>
<evidence type="ECO:0000313" key="15">
    <source>
        <dbReference type="EMBL" id="KAL1006109.1"/>
    </source>
</evidence>
<dbReference type="FunFam" id="2.60.40.60:FF:000092">
    <property type="entry name" value="Protocadherin 8"/>
    <property type="match status" value="3"/>
</dbReference>
<dbReference type="FunFam" id="2.60.40.60:FF:000033">
    <property type="entry name" value="FAT atypical cadherin 1"/>
    <property type="match status" value="1"/>
</dbReference>
<dbReference type="PANTHER" id="PTHR24026:SF126">
    <property type="entry name" value="PROTOCADHERIN FAT 4"/>
    <property type="match status" value="1"/>
</dbReference>
<evidence type="ECO:0000259" key="14">
    <source>
        <dbReference type="PROSITE" id="PS50268"/>
    </source>
</evidence>
<keyword evidence="2 12" id="KW-0812">Transmembrane</keyword>
<feature type="domain" description="Cadherin" evidence="14">
    <location>
        <begin position="759"/>
        <end position="866"/>
    </location>
</feature>
<dbReference type="Proteomes" id="UP001557470">
    <property type="component" value="Unassembled WGS sequence"/>
</dbReference>
<feature type="domain" description="Cadherin" evidence="14">
    <location>
        <begin position="559"/>
        <end position="655"/>
    </location>
</feature>
<evidence type="ECO:0000256" key="11">
    <source>
        <dbReference type="SAM" id="MobiDB-lite"/>
    </source>
</evidence>
<feature type="domain" description="Cadherin" evidence="14">
    <location>
        <begin position="1075"/>
        <end position="1180"/>
    </location>
</feature>
<feature type="signal peptide" evidence="13">
    <location>
        <begin position="1"/>
        <end position="22"/>
    </location>
</feature>
<dbReference type="InterPro" id="IPR015919">
    <property type="entry name" value="Cadherin-like_sf"/>
</dbReference>
<dbReference type="CDD" id="cd11304">
    <property type="entry name" value="Cadherin_repeat"/>
    <property type="match status" value="11"/>
</dbReference>
<organism evidence="15 16">
    <name type="scientific">Umbra pygmaea</name>
    <name type="common">Eastern mudminnow</name>
    <dbReference type="NCBI Taxonomy" id="75934"/>
    <lineage>
        <taxon>Eukaryota</taxon>
        <taxon>Metazoa</taxon>
        <taxon>Chordata</taxon>
        <taxon>Craniata</taxon>
        <taxon>Vertebrata</taxon>
        <taxon>Euteleostomi</taxon>
        <taxon>Actinopterygii</taxon>
        <taxon>Neopterygii</taxon>
        <taxon>Teleostei</taxon>
        <taxon>Protacanthopterygii</taxon>
        <taxon>Esociformes</taxon>
        <taxon>Umbridae</taxon>
        <taxon>Umbra</taxon>
    </lineage>
</organism>
<dbReference type="PROSITE" id="PS00232">
    <property type="entry name" value="CADHERIN_1"/>
    <property type="match status" value="5"/>
</dbReference>
<reference evidence="15 16" key="1">
    <citation type="submission" date="2024-06" db="EMBL/GenBank/DDBJ databases">
        <authorList>
            <person name="Pan Q."/>
            <person name="Wen M."/>
            <person name="Jouanno E."/>
            <person name="Zahm M."/>
            <person name="Klopp C."/>
            <person name="Cabau C."/>
            <person name="Louis A."/>
            <person name="Berthelot C."/>
            <person name="Parey E."/>
            <person name="Roest Crollius H."/>
            <person name="Montfort J."/>
            <person name="Robinson-Rechavi M."/>
            <person name="Bouchez O."/>
            <person name="Lampietro C."/>
            <person name="Lopez Roques C."/>
            <person name="Donnadieu C."/>
            <person name="Postlethwait J."/>
            <person name="Bobe J."/>
            <person name="Verreycken H."/>
            <person name="Guiguen Y."/>
        </authorList>
    </citation>
    <scope>NUCLEOTIDE SEQUENCE [LARGE SCALE GENOMIC DNA]</scope>
    <source>
        <strain evidence="15">Up_M1</strain>
        <tissue evidence="15">Testis</tissue>
    </source>
</reference>
<dbReference type="EMBL" id="JAGEUA010000002">
    <property type="protein sequence ID" value="KAL1006109.1"/>
    <property type="molecule type" value="Genomic_DNA"/>
</dbReference>
<keyword evidence="5 10" id="KW-0106">Calcium</keyword>
<sequence length="1580" mass="172084">MGTTHYLWTFLVGLLCVPVVKATPISVTTINCAEGSDLTLGSVDEEYEGDVEFLTQIPTDRTVRLEANSFPDHLDFLELAYNPGSPNATVRTKKALDADVLKQTGGELWYSVFCETGEMANKRKLRLNDVNDNPPIFQDRIYTKTISEIYAVNTEVIRVKAEDADISIFNNRITYSILAPEPADFQIRSDGAILLQGPLNYNIIQNYSFIVEARDNGNLSDTANVQIEITDFDNLNPYFSHSLYQATIVENQEGPFQSIQPEAIKAQDGDTGINVAVVYAITSVSPSKYLSNFNIEANSGVISVVTGLDREETPTVTLNIKASQQDNSLKTAETVVTVTIEDTNDNAPKFDQTSYYAELLENSPKDTVVFRATVTDLDVDGFVGTLRIIPETEPFSISLDGTVRVKSPADLDREVGGNFNFQIEARENDPPNHIVTADVNVTLLDENDNSPIFGSSKYEGKVFKNQTVGMYITQVEAADPDEGVNGQVKYSIEFGNLERYFNIDENTGEIKLEKIIPLEENQVLQFSLYVTAKDEGRIPRSSAVLVEIKAPGDSNPQFLQSTYQGSIEEEKEPGETIVKVTFLAVNTEVPVTLNVLNHADLFAIDPTGVFTSMVKLDYETQSNYSVQISISDGTSSDESTVVVKVVDVNDNSPVFAVSSVTLPVPEDTDLGANLTAVTATDADDGFNGELRYSLQGGEGKFAIDPRMGMVSLAGLLDRETKAELKLEVVAQDQGRPAHSATATLIIQVSDVNDNAPSFSKTEYEVEVFETETVGTTLTTLTAVDPDEGANSAITFSIIHQEPPSIPLAFELDTSTGVLRLAQVLDYGSVKVYKLYVQAADGGTPPLFGNGSVVVRVKDVNNKPPRFSAERYDVAVSENLASGATIVTLDVTDEDEGGFSNGFFIFASDTFNINRQGVVSLMNNVTLDRETRNNYILQVVAVDQPKDGLSATAQLNITVQDYNDNTPQFPALPDPILIPEGNYSDKTPGEVYHILATDSDIGSNGEVTISISSSTALFRFREDGMLLAVGSLDRETTDTYELVIVATDNGTPQRQNLTSIRVRVTDVNDNAPVFSAKTYTKNVLVKDAKLGDVLVTLSATDKDEDVNALITYSFPSGGSSYLALNNDTGKVTVASDLSEITEDTVLQLDVMAKDNGLPPLYSTAVVQIFLHTISLEMGVNFENSSYMFSILENEPEGTVVGTVKATSGTTMFGITYVLTTHTDLFSVDAHGALTARQMLDKEKEEWYILELEALDSRTPPSSAVTMVKVHVEDVNEAPDFKEQIYKSRIFSVAPYKYPVVQVQATDVDSADSGRLEYSLTERSPSFDVERSTGQVYVVSAAGLEGKITALQVTATDPKGLHATAIVEVDVQGCASNDVVVISLNQPTNDVERKVLEVQASLGRALGWTVTVIGISSTNGGAVAIQKTWIAPMTYVSFIAVDGEVIPAEDVRNKLHSEASTVRAELKQLFGTGVEHLVVEETASPSSDQVTVTALGVLFGLSLLGLVAMVTITVIKYRRVKAEKDPYQENFDIDRHAEAYKNNDVMTSVRGPKQNKTTLQAEPDCEREQRNSNCDNSHISSV</sequence>
<feature type="domain" description="Cadherin" evidence="14">
    <location>
        <begin position="240"/>
        <end position="350"/>
    </location>
</feature>
<gene>
    <name evidence="15" type="ORF">UPYG_G00067980</name>
</gene>
<proteinExistence type="predicted"/>
<dbReference type="Pfam" id="PF00028">
    <property type="entry name" value="Cadherin"/>
    <property type="match status" value="9"/>
</dbReference>
<feature type="chain" id="PRO_5044887501" description="Cadherin domain-containing protein" evidence="13">
    <location>
        <begin position="23"/>
        <end position="1580"/>
    </location>
</feature>
<evidence type="ECO:0000256" key="2">
    <source>
        <dbReference type="ARBA" id="ARBA00022692"/>
    </source>
</evidence>
<protein>
    <recommendedName>
        <fullName evidence="14">Cadherin domain-containing protein</fullName>
    </recommendedName>
</protein>
<dbReference type="GO" id="GO:0005509">
    <property type="term" value="F:calcium ion binding"/>
    <property type="evidence" value="ECO:0007669"/>
    <property type="project" value="UniProtKB-UniRule"/>
</dbReference>
<keyword evidence="3 13" id="KW-0732">Signal</keyword>
<feature type="compositionally biased region" description="Polar residues" evidence="11">
    <location>
        <begin position="1569"/>
        <end position="1580"/>
    </location>
</feature>
<dbReference type="SUPFAM" id="SSF49313">
    <property type="entry name" value="Cadherin-like"/>
    <property type="match status" value="12"/>
</dbReference>
<feature type="domain" description="Cadherin" evidence="14">
    <location>
        <begin position="1181"/>
        <end position="1279"/>
    </location>
</feature>
<evidence type="ECO:0000256" key="5">
    <source>
        <dbReference type="ARBA" id="ARBA00022837"/>
    </source>
</evidence>
<keyword evidence="16" id="KW-1185">Reference proteome</keyword>
<evidence type="ECO:0000256" key="13">
    <source>
        <dbReference type="SAM" id="SignalP"/>
    </source>
</evidence>
<keyword evidence="8 12" id="KW-0472">Membrane</keyword>
<feature type="domain" description="Cadherin" evidence="14">
    <location>
        <begin position="351"/>
        <end position="453"/>
    </location>
</feature>
<dbReference type="FunFam" id="2.60.40.60:FF:000020">
    <property type="entry name" value="Dachsous cadherin-related 1b"/>
    <property type="match status" value="1"/>
</dbReference>
<accession>A0ABD0XDV6</accession>
<dbReference type="InterPro" id="IPR002126">
    <property type="entry name" value="Cadherin-like_dom"/>
</dbReference>